<dbReference type="RefSeq" id="WP_188794954.1">
    <property type="nucleotide sequence ID" value="NZ_BMJA01000002.1"/>
</dbReference>
<dbReference type="SUPFAM" id="SSF55298">
    <property type="entry name" value="YjgF-like"/>
    <property type="match status" value="1"/>
</dbReference>
<comment type="similarity">
    <text evidence="1">Belongs to the RutC family.</text>
</comment>
<sequence length="135" mass="14520">MSEAVFNNPDTLPPPPGYSQLVEVTGGRFVFVAGQVSLNQDGSLVGEGDIAKQADQVFHNLKAAVESRGGTLKDIIKFTMFVTSMAALPAIREARDRYLADAKVKNPPASTLVQVSALFRPEFLIEIEAVAWLSG</sequence>
<evidence type="ECO:0000313" key="2">
    <source>
        <dbReference type="EMBL" id="GGA37633.1"/>
    </source>
</evidence>
<evidence type="ECO:0000256" key="1">
    <source>
        <dbReference type="ARBA" id="ARBA00010552"/>
    </source>
</evidence>
<dbReference type="EMBL" id="BMJA01000002">
    <property type="protein sequence ID" value="GGA37633.1"/>
    <property type="molecule type" value="Genomic_DNA"/>
</dbReference>
<dbReference type="Pfam" id="PF01042">
    <property type="entry name" value="Ribonuc_L-PSP"/>
    <property type="match status" value="1"/>
</dbReference>
<dbReference type="PANTHER" id="PTHR11803:SF58">
    <property type="entry name" value="PROTEIN HMF1-RELATED"/>
    <property type="match status" value="1"/>
</dbReference>
<organism evidence="2 3">
    <name type="scientific">Dyella nitratireducens</name>
    <dbReference type="NCBI Taxonomy" id="1849580"/>
    <lineage>
        <taxon>Bacteria</taxon>
        <taxon>Pseudomonadati</taxon>
        <taxon>Pseudomonadota</taxon>
        <taxon>Gammaproteobacteria</taxon>
        <taxon>Lysobacterales</taxon>
        <taxon>Rhodanobacteraceae</taxon>
        <taxon>Dyella</taxon>
    </lineage>
</organism>
<dbReference type="InterPro" id="IPR035959">
    <property type="entry name" value="RutC-like_sf"/>
</dbReference>
<comment type="caution">
    <text evidence="2">The sequence shown here is derived from an EMBL/GenBank/DDBJ whole genome shotgun (WGS) entry which is preliminary data.</text>
</comment>
<dbReference type="PANTHER" id="PTHR11803">
    <property type="entry name" value="2-IMINOBUTANOATE/2-IMINOPROPANOATE DEAMINASE RIDA"/>
    <property type="match status" value="1"/>
</dbReference>
<dbReference type="Gene3D" id="3.30.1330.40">
    <property type="entry name" value="RutC-like"/>
    <property type="match status" value="1"/>
</dbReference>
<dbReference type="Proteomes" id="UP000620046">
    <property type="component" value="Unassembled WGS sequence"/>
</dbReference>
<reference evidence="3" key="1">
    <citation type="journal article" date="2019" name="Int. J. Syst. Evol. Microbiol.">
        <title>The Global Catalogue of Microorganisms (GCM) 10K type strain sequencing project: providing services to taxonomists for standard genome sequencing and annotation.</title>
        <authorList>
            <consortium name="The Broad Institute Genomics Platform"/>
            <consortium name="The Broad Institute Genome Sequencing Center for Infectious Disease"/>
            <person name="Wu L."/>
            <person name="Ma J."/>
        </authorList>
    </citation>
    <scope>NUCLEOTIDE SEQUENCE [LARGE SCALE GENOMIC DNA]</scope>
    <source>
        <strain evidence="3">CGMCC 1.15439</strain>
    </source>
</reference>
<name>A0ABQ1G6D1_9GAMM</name>
<dbReference type="CDD" id="cd00448">
    <property type="entry name" value="YjgF_YER057c_UK114_family"/>
    <property type="match status" value="1"/>
</dbReference>
<protein>
    <submittedName>
        <fullName evidence="2">Enamine deaminase RidA</fullName>
    </submittedName>
</protein>
<proteinExistence type="inferred from homology"/>
<keyword evidence="3" id="KW-1185">Reference proteome</keyword>
<dbReference type="InterPro" id="IPR006175">
    <property type="entry name" value="YjgF/YER057c/UK114"/>
</dbReference>
<gene>
    <name evidence="2" type="ORF">GCM10010981_28470</name>
</gene>
<evidence type="ECO:0000313" key="3">
    <source>
        <dbReference type="Proteomes" id="UP000620046"/>
    </source>
</evidence>
<accession>A0ABQ1G6D1</accession>